<dbReference type="PANTHER" id="PTHR43205:SF12">
    <property type="entry name" value="OS06G0602900 PROTEIN"/>
    <property type="match status" value="1"/>
</dbReference>
<dbReference type="SUPFAM" id="SSF51735">
    <property type="entry name" value="NAD(P)-binding Rossmann-fold domains"/>
    <property type="match status" value="1"/>
</dbReference>
<dbReference type="SUPFAM" id="SSF50129">
    <property type="entry name" value="GroES-like"/>
    <property type="match status" value="1"/>
</dbReference>
<dbReference type="PANTHER" id="PTHR43205">
    <property type="entry name" value="PROSTAGLANDIN REDUCTASE"/>
    <property type="match status" value="1"/>
</dbReference>
<dbReference type="EMBL" id="CM010717">
    <property type="protein sequence ID" value="RZC53765.1"/>
    <property type="molecule type" value="Genomic_DNA"/>
</dbReference>
<dbReference type="AlphaFoldDB" id="A0A4Y7J294"/>
<dbReference type="InterPro" id="IPR041694">
    <property type="entry name" value="ADH_N_2"/>
</dbReference>
<name>A0A4Y7J294_PAPSO</name>
<dbReference type="OMA" id="YPIKNIH"/>
<dbReference type="Gene3D" id="3.40.50.720">
    <property type="entry name" value="NAD(P)-binding Rossmann-like Domain"/>
    <property type="match status" value="1"/>
</dbReference>
<organism evidence="3 4">
    <name type="scientific">Papaver somniferum</name>
    <name type="common">Opium poppy</name>
    <dbReference type="NCBI Taxonomy" id="3469"/>
    <lineage>
        <taxon>Eukaryota</taxon>
        <taxon>Viridiplantae</taxon>
        <taxon>Streptophyta</taxon>
        <taxon>Embryophyta</taxon>
        <taxon>Tracheophyta</taxon>
        <taxon>Spermatophyta</taxon>
        <taxon>Magnoliopsida</taxon>
        <taxon>Ranunculales</taxon>
        <taxon>Papaveraceae</taxon>
        <taxon>Papaveroideae</taxon>
        <taxon>Papaver</taxon>
    </lineage>
</organism>
<dbReference type="Proteomes" id="UP000316621">
    <property type="component" value="Chromosome 3"/>
</dbReference>
<evidence type="ECO:0000256" key="1">
    <source>
        <dbReference type="ARBA" id="ARBA00023002"/>
    </source>
</evidence>
<keyword evidence="4" id="KW-1185">Reference proteome</keyword>
<dbReference type="Gramene" id="RZC53765">
    <property type="protein sequence ID" value="RZC53765"/>
    <property type="gene ID" value="C5167_012630"/>
</dbReference>
<dbReference type="InterPro" id="IPR020843">
    <property type="entry name" value="ER"/>
</dbReference>
<dbReference type="OrthoDB" id="809632at2759"/>
<dbReference type="InterPro" id="IPR011032">
    <property type="entry name" value="GroES-like_sf"/>
</dbReference>
<evidence type="ECO:0000313" key="3">
    <source>
        <dbReference type="EMBL" id="RZC53765.1"/>
    </source>
</evidence>
<dbReference type="FunFam" id="3.40.50.720:FF:000121">
    <property type="entry name" value="Prostaglandin reductase 2"/>
    <property type="match status" value="1"/>
</dbReference>
<dbReference type="Gene3D" id="3.90.180.10">
    <property type="entry name" value="Medium-chain alcohol dehydrogenases, catalytic domain"/>
    <property type="match status" value="1"/>
</dbReference>
<dbReference type="GO" id="GO:0016628">
    <property type="term" value="F:oxidoreductase activity, acting on the CH-CH group of donors, NAD or NADP as acceptor"/>
    <property type="evidence" value="ECO:0007669"/>
    <property type="project" value="InterPro"/>
</dbReference>
<dbReference type="SMART" id="SM00829">
    <property type="entry name" value="PKS_ER"/>
    <property type="match status" value="1"/>
</dbReference>
<accession>A0A4Y7J294</accession>
<dbReference type="Pfam" id="PF16884">
    <property type="entry name" value="ADH_N_2"/>
    <property type="match status" value="1"/>
</dbReference>
<sequence length="353" mass="38936">MEVKNRYVTVKNQLERDAEPKESDFEFKNTTISLALSDDGEVIVQNLYVSIDPYQINRMKKQSSSHKAIKSSSALSPGQVIDAYGVGRVVASTNSKFEKHDLVAGFLGWEEYSLIQGEFKLSFLRKLETSTDLPLSHQVGVLGLSGLTAYGGFYNVGRPKKGDKVFVSAASGSVGNLVGQYAKLSGCYVVGSAGNKQKVEMLKDKLGFDDAFNYKDESDLTSTLQRYFPDGIDIYFDNVGSKMLEAAIANMNPFGRVVACGAVSEYAYETNRASPNMIDVIYRRLSIQGFITPDYMKDYAEFASITSDYIRSAKLHVLEDISIGLESIPSAFVGILRGDNIGKKMVQIVERIE</sequence>
<dbReference type="InterPro" id="IPR013149">
    <property type="entry name" value="ADH-like_C"/>
</dbReference>
<protein>
    <recommendedName>
        <fullName evidence="2">Enoyl reductase (ER) domain-containing protein</fullName>
    </recommendedName>
</protein>
<evidence type="ECO:0000259" key="2">
    <source>
        <dbReference type="SMART" id="SM00829"/>
    </source>
</evidence>
<evidence type="ECO:0000313" key="4">
    <source>
        <dbReference type="Proteomes" id="UP000316621"/>
    </source>
</evidence>
<dbReference type="InterPro" id="IPR045010">
    <property type="entry name" value="MDR_fam"/>
</dbReference>
<feature type="domain" description="Enoyl reductase (ER)" evidence="2">
    <location>
        <begin position="21"/>
        <end position="346"/>
    </location>
</feature>
<reference evidence="3 4" key="1">
    <citation type="journal article" date="2018" name="Science">
        <title>The opium poppy genome and morphinan production.</title>
        <authorList>
            <person name="Guo L."/>
            <person name="Winzer T."/>
            <person name="Yang X."/>
            <person name="Li Y."/>
            <person name="Ning Z."/>
            <person name="He Z."/>
            <person name="Teodor R."/>
            <person name="Lu Y."/>
            <person name="Bowser T.A."/>
            <person name="Graham I.A."/>
            <person name="Ye K."/>
        </authorList>
    </citation>
    <scope>NUCLEOTIDE SEQUENCE [LARGE SCALE GENOMIC DNA]</scope>
    <source>
        <strain evidence="4">cv. HN1</strain>
        <tissue evidence="3">Leaves</tissue>
    </source>
</reference>
<dbReference type="Pfam" id="PF00107">
    <property type="entry name" value="ADH_zinc_N"/>
    <property type="match status" value="1"/>
</dbReference>
<keyword evidence="1" id="KW-0560">Oxidoreductase</keyword>
<dbReference type="InterPro" id="IPR036291">
    <property type="entry name" value="NAD(P)-bd_dom_sf"/>
</dbReference>
<proteinExistence type="predicted"/>
<gene>
    <name evidence="3" type="ORF">C5167_012630</name>
</gene>